<dbReference type="PANTHER" id="PTHR31170">
    <property type="entry name" value="BNAC04G53230D PROTEIN"/>
    <property type="match status" value="1"/>
</dbReference>
<protein>
    <submittedName>
        <fullName evidence="1">Uncharacterized protein</fullName>
    </submittedName>
</protein>
<dbReference type="AlphaFoldDB" id="A0A9K3EJ62"/>
<accession>A0A9K3EJ62</accession>
<sequence length="286" mass="32819">MLKILLDLVNPFDEPLCVDNIPKDTPTHHILGLLHKIYKPINFDLKVSAIPTAHSAVDLEKVGVKIKPNKSLTWPMEFKKPMYMFWSKPTLRMPVVHVDNFFEVVIRNLIAYEQYTPADNCVTSYTMAMPMLVSTPADITKLGKSGVIVSHLGSNEKASEMISSICKNVNLQDFYYMEPWKNIVEYCDSWLSNFGVFKGTYVDTPWKAIALLATITVFLTTLIQFFRQQITPCASAYNQTDGFDHMRNVWTVIQICIVFDLLSKCRIVTCPFIQFICYIEFNYLIV</sequence>
<comment type="caution">
    <text evidence="1">The sequence shown here is derived from an EMBL/GenBank/DDBJ whole genome shotgun (WGS) entry which is preliminary data.</text>
</comment>
<proteinExistence type="predicted"/>
<dbReference type="EMBL" id="MNCJ02000328">
    <property type="protein sequence ID" value="KAF5774113.1"/>
    <property type="molecule type" value="Genomic_DNA"/>
</dbReference>
<reference evidence="1" key="2">
    <citation type="submission" date="2020-06" db="EMBL/GenBank/DDBJ databases">
        <title>Helianthus annuus Genome sequencing and assembly Release 2.</title>
        <authorList>
            <person name="Gouzy J."/>
            <person name="Langlade N."/>
            <person name="Munos S."/>
        </authorList>
    </citation>
    <scope>NUCLEOTIDE SEQUENCE</scope>
    <source>
        <tissue evidence="1">Leaves</tissue>
    </source>
</reference>
<keyword evidence="2" id="KW-1185">Reference proteome</keyword>
<evidence type="ECO:0000313" key="1">
    <source>
        <dbReference type="EMBL" id="KAF5774113.1"/>
    </source>
</evidence>
<dbReference type="Proteomes" id="UP000215914">
    <property type="component" value="Unassembled WGS sequence"/>
</dbReference>
<dbReference type="Pfam" id="PF03140">
    <property type="entry name" value="DUF247"/>
    <property type="match status" value="1"/>
</dbReference>
<dbReference type="InterPro" id="IPR004158">
    <property type="entry name" value="DUF247_pln"/>
</dbReference>
<name>A0A9K3EJ62_HELAN</name>
<dbReference type="PANTHER" id="PTHR31170:SF25">
    <property type="entry name" value="BNAA09G04570D PROTEIN"/>
    <property type="match status" value="1"/>
</dbReference>
<evidence type="ECO:0000313" key="2">
    <source>
        <dbReference type="Proteomes" id="UP000215914"/>
    </source>
</evidence>
<organism evidence="1 2">
    <name type="scientific">Helianthus annuus</name>
    <name type="common">Common sunflower</name>
    <dbReference type="NCBI Taxonomy" id="4232"/>
    <lineage>
        <taxon>Eukaryota</taxon>
        <taxon>Viridiplantae</taxon>
        <taxon>Streptophyta</taxon>
        <taxon>Embryophyta</taxon>
        <taxon>Tracheophyta</taxon>
        <taxon>Spermatophyta</taxon>
        <taxon>Magnoliopsida</taxon>
        <taxon>eudicotyledons</taxon>
        <taxon>Gunneridae</taxon>
        <taxon>Pentapetalae</taxon>
        <taxon>asterids</taxon>
        <taxon>campanulids</taxon>
        <taxon>Asterales</taxon>
        <taxon>Asteraceae</taxon>
        <taxon>Asteroideae</taxon>
        <taxon>Heliantheae alliance</taxon>
        <taxon>Heliantheae</taxon>
        <taxon>Helianthus</taxon>
    </lineage>
</organism>
<dbReference type="Gramene" id="mRNA:HanXRQr2_Chr13g0596521">
    <property type="protein sequence ID" value="mRNA:HanXRQr2_Chr13g0596521"/>
    <property type="gene ID" value="HanXRQr2_Chr13g0596521"/>
</dbReference>
<gene>
    <name evidence="1" type="ORF">HanXRQr2_Chr13g0596521</name>
</gene>
<reference evidence="1" key="1">
    <citation type="journal article" date="2017" name="Nature">
        <title>The sunflower genome provides insights into oil metabolism, flowering and Asterid evolution.</title>
        <authorList>
            <person name="Badouin H."/>
            <person name="Gouzy J."/>
            <person name="Grassa C.J."/>
            <person name="Murat F."/>
            <person name="Staton S.E."/>
            <person name="Cottret L."/>
            <person name="Lelandais-Briere C."/>
            <person name="Owens G.L."/>
            <person name="Carrere S."/>
            <person name="Mayjonade B."/>
            <person name="Legrand L."/>
            <person name="Gill N."/>
            <person name="Kane N.C."/>
            <person name="Bowers J.E."/>
            <person name="Hubner S."/>
            <person name="Bellec A."/>
            <person name="Berard A."/>
            <person name="Berges H."/>
            <person name="Blanchet N."/>
            <person name="Boniface M.C."/>
            <person name="Brunel D."/>
            <person name="Catrice O."/>
            <person name="Chaidir N."/>
            <person name="Claudel C."/>
            <person name="Donnadieu C."/>
            <person name="Faraut T."/>
            <person name="Fievet G."/>
            <person name="Helmstetter N."/>
            <person name="King M."/>
            <person name="Knapp S.J."/>
            <person name="Lai Z."/>
            <person name="Le Paslier M.C."/>
            <person name="Lippi Y."/>
            <person name="Lorenzon L."/>
            <person name="Mandel J.R."/>
            <person name="Marage G."/>
            <person name="Marchand G."/>
            <person name="Marquand E."/>
            <person name="Bret-Mestries E."/>
            <person name="Morien E."/>
            <person name="Nambeesan S."/>
            <person name="Nguyen T."/>
            <person name="Pegot-Espagnet P."/>
            <person name="Pouilly N."/>
            <person name="Raftis F."/>
            <person name="Sallet E."/>
            <person name="Schiex T."/>
            <person name="Thomas J."/>
            <person name="Vandecasteele C."/>
            <person name="Vares D."/>
            <person name="Vear F."/>
            <person name="Vautrin S."/>
            <person name="Crespi M."/>
            <person name="Mangin B."/>
            <person name="Burke J.M."/>
            <person name="Salse J."/>
            <person name="Munos S."/>
            <person name="Vincourt P."/>
            <person name="Rieseberg L.H."/>
            <person name="Langlade N.B."/>
        </authorList>
    </citation>
    <scope>NUCLEOTIDE SEQUENCE</scope>
    <source>
        <tissue evidence="1">Leaves</tissue>
    </source>
</reference>